<keyword evidence="4" id="KW-1185">Reference proteome</keyword>
<reference evidence="3" key="1">
    <citation type="submission" date="2021-03" db="EMBL/GenBank/DDBJ databases">
        <title>Acanthopleuribacteraceae sp. M133.</title>
        <authorList>
            <person name="Wang G."/>
        </authorList>
    </citation>
    <scope>NUCLEOTIDE SEQUENCE</scope>
    <source>
        <strain evidence="3">M133</strain>
    </source>
</reference>
<dbReference type="InterPro" id="IPR010992">
    <property type="entry name" value="IHF-like_DNA-bd_dom_sf"/>
</dbReference>
<dbReference type="Proteomes" id="UP000663929">
    <property type="component" value="Chromosome"/>
</dbReference>
<dbReference type="Pfam" id="PF00216">
    <property type="entry name" value="Bac_DNA_binding"/>
    <property type="match status" value="1"/>
</dbReference>
<dbReference type="GO" id="GO:0003677">
    <property type="term" value="F:DNA binding"/>
    <property type="evidence" value="ECO:0007669"/>
    <property type="project" value="UniProtKB-KW"/>
</dbReference>
<comment type="similarity">
    <text evidence="1">Belongs to the bacterial histone-like protein family.</text>
</comment>
<dbReference type="PANTHER" id="PTHR33175">
    <property type="entry name" value="DNA-BINDING PROTEIN HU"/>
    <property type="match status" value="1"/>
</dbReference>
<organism evidence="3 4">
    <name type="scientific">Sulfidibacter corallicola</name>
    <dbReference type="NCBI Taxonomy" id="2818388"/>
    <lineage>
        <taxon>Bacteria</taxon>
        <taxon>Pseudomonadati</taxon>
        <taxon>Acidobacteriota</taxon>
        <taxon>Holophagae</taxon>
        <taxon>Acanthopleuribacterales</taxon>
        <taxon>Acanthopleuribacteraceae</taxon>
        <taxon>Sulfidibacter</taxon>
    </lineage>
</organism>
<name>A0A8A4TDK9_SULCO</name>
<evidence type="ECO:0000256" key="2">
    <source>
        <dbReference type="ARBA" id="ARBA00023125"/>
    </source>
</evidence>
<evidence type="ECO:0000256" key="1">
    <source>
        <dbReference type="ARBA" id="ARBA00010529"/>
    </source>
</evidence>
<keyword evidence="2 3" id="KW-0238">DNA-binding</keyword>
<dbReference type="GO" id="GO:0005829">
    <property type="term" value="C:cytosol"/>
    <property type="evidence" value="ECO:0007669"/>
    <property type="project" value="TreeGrafter"/>
</dbReference>
<dbReference type="InterPro" id="IPR000119">
    <property type="entry name" value="Hist_DNA-bd"/>
</dbReference>
<dbReference type="RefSeq" id="WP_237377409.1">
    <property type="nucleotide sequence ID" value="NZ_CP071793.1"/>
</dbReference>
<dbReference type="SUPFAM" id="SSF47729">
    <property type="entry name" value="IHF-like DNA-binding proteins"/>
    <property type="match status" value="1"/>
</dbReference>
<dbReference type="KEGG" id="scor:J3U87_19310"/>
<sequence>MNRSDLVVFLKERTGLSTQEAEWFVRQFFETLAQGLKRDGRVELRGFGVFKLSNRRQAGFQNPKDGRYYGGMDLKTIKFYPSTAIEEE</sequence>
<dbReference type="Gene3D" id="4.10.520.10">
    <property type="entry name" value="IHF-like DNA-binding proteins"/>
    <property type="match status" value="1"/>
</dbReference>
<protein>
    <submittedName>
        <fullName evidence="3">HU family DNA-binding protein</fullName>
    </submittedName>
</protein>
<dbReference type="PANTHER" id="PTHR33175:SF2">
    <property type="entry name" value="INTEGRATION HOST FACTOR SUBUNIT ALPHA"/>
    <property type="match status" value="1"/>
</dbReference>
<evidence type="ECO:0000313" key="3">
    <source>
        <dbReference type="EMBL" id="QTD47743.1"/>
    </source>
</evidence>
<dbReference type="GO" id="GO:0030527">
    <property type="term" value="F:structural constituent of chromatin"/>
    <property type="evidence" value="ECO:0007669"/>
    <property type="project" value="InterPro"/>
</dbReference>
<proteinExistence type="inferred from homology"/>
<gene>
    <name evidence="3" type="ORF">J3U87_19310</name>
</gene>
<accession>A0A8A4TDK9</accession>
<dbReference type="EMBL" id="CP071793">
    <property type="protein sequence ID" value="QTD47743.1"/>
    <property type="molecule type" value="Genomic_DNA"/>
</dbReference>
<evidence type="ECO:0000313" key="4">
    <source>
        <dbReference type="Proteomes" id="UP000663929"/>
    </source>
</evidence>
<dbReference type="AlphaFoldDB" id="A0A8A4TDK9"/>